<dbReference type="RefSeq" id="WP_103203631.1">
    <property type="nucleotide sequence ID" value="NZ_CVTD020000026.1"/>
</dbReference>
<dbReference type="SUPFAM" id="SSF53335">
    <property type="entry name" value="S-adenosyl-L-methionine-dependent methyltransferases"/>
    <property type="match status" value="2"/>
</dbReference>
<evidence type="ECO:0000256" key="5">
    <source>
        <dbReference type="ARBA" id="ARBA00022747"/>
    </source>
</evidence>
<organism evidence="10 11">
    <name type="scientific">Herbinix hemicellulosilytica</name>
    <dbReference type="NCBI Taxonomy" id="1564487"/>
    <lineage>
        <taxon>Bacteria</taxon>
        <taxon>Bacillati</taxon>
        <taxon>Bacillota</taxon>
        <taxon>Clostridia</taxon>
        <taxon>Lachnospirales</taxon>
        <taxon>Lachnospiraceae</taxon>
        <taxon>Herbinix</taxon>
    </lineage>
</organism>
<keyword evidence="6" id="KW-0238">DNA-binding</keyword>
<keyword evidence="11" id="KW-1185">Reference proteome</keyword>
<evidence type="ECO:0000256" key="4">
    <source>
        <dbReference type="ARBA" id="ARBA00022691"/>
    </source>
</evidence>
<evidence type="ECO:0000256" key="6">
    <source>
        <dbReference type="ARBA" id="ARBA00023125"/>
    </source>
</evidence>
<dbReference type="InterPro" id="IPR017985">
    <property type="entry name" value="MeTrfase_CN4_CS"/>
</dbReference>
<keyword evidence="4" id="KW-0949">S-adenosyl-L-methionine</keyword>
<dbReference type="PRINTS" id="PR00508">
    <property type="entry name" value="S21N4MTFRASE"/>
</dbReference>
<evidence type="ECO:0000256" key="3">
    <source>
        <dbReference type="ARBA" id="ARBA00022679"/>
    </source>
</evidence>
<dbReference type="InterPro" id="IPR002941">
    <property type="entry name" value="DNA_methylase_N4/N6"/>
</dbReference>
<dbReference type="Gene3D" id="3.40.50.150">
    <property type="entry name" value="Vaccinia Virus protein VP39"/>
    <property type="match status" value="2"/>
</dbReference>
<dbReference type="GO" id="GO:0015667">
    <property type="term" value="F:site-specific DNA-methyltransferase (cytosine-N4-specific) activity"/>
    <property type="evidence" value="ECO:0007669"/>
    <property type="project" value="UniProtKB-EC"/>
</dbReference>
<evidence type="ECO:0000313" key="10">
    <source>
        <dbReference type="EMBL" id="CRZ35553.1"/>
    </source>
</evidence>
<dbReference type="GO" id="GO:0032259">
    <property type="term" value="P:methylation"/>
    <property type="evidence" value="ECO:0007669"/>
    <property type="project" value="UniProtKB-KW"/>
</dbReference>
<comment type="catalytic activity">
    <reaction evidence="7">
        <text>a 2'-deoxycytidine in DNA + S-adenosyl-L-methionine = an N(4)-methyl-2'-deoxycytidine in DNA + S-adenosyl-L-homocysteine + H(+)</text>
        <dbReference type="Rhea" id="RHEA:16857"/>
        <dbReference type="Rhea" id="RHEA-COMP:11369"/>
        <dbReference type="Rhea" id="RHEA-COMP:13674"/>
        <dbReference type="ChEBI" id="CHEBI:15378"/>
        <dbReference type="ChEBI" id="CHEBI:57856"/>
        <dbReference type="ChEBI" id="CHEBI:59789"/>
        <dbReference type="ChEBI" id="CHEBI:85452"/>
        <dbReference type="ChEBI" id="CHEBI:137933"/>
        <dbReference type="EC" id="2.1.1.113"/>
    </reaction>
</comment>
<evidence type="ECO:0000313" key="11">
    <source>
        <dbReference type="Proteomes" id="UP000236497"/>
    </source>
</evidence>
<dbReference type="AlphaFoldDB" id="A0A0H5SYU8"/>
<protein>
    <recommendedName>
        <fullName evidence="8">Methyltransferase</fullName>
        <ecNumber evidence="8">2.1.1.-</ecNumber>
    </recommendedName>
</protein>
<proteinExistence type="inferred from homology"/>
<evidence type="ECO:0000256" key="7">
    <source>
        <dbReference type="ARBA" id="ARBA00049120"/>
    </source>
</evidence>
<dbReference type="Proteomes" id="UP000236497">
    <property type="component" value="Unassembled WGS sequence"/>
</dbReference>
<keyword evidence="2" id="KW-0489">Methyltransferase</keyword>
<gene>
    <name evidence="10" type="ORF">HHT355_2367</name>
</gene>
<dbReference type="PROSITE" id="PS00093">
    <property type="entry name" value="N4_MTASE"/>
    <property type="match status" value="1"/>
</dbReference>
<dbReference type="GO" id="GO:0009307">
    <property type="term" value="P:DNA restriction-modification system"/>
    <property type="evidence" value="ECO:0007669"/>
    <property type="project" value="UniProtKB-KW"/>
</dbReference>
<accession>A0A0H5SYU8</accession>
<name>A0A0H5SYU8_HERHM</name>
<feature type="domain" description="DNA methylase N-4/N-6" evidence="9">
    <location>
        <begin position="10"/>
        <end position="169"/>
    </location>
</feature>
<dbReference type="Pfam" id="PF01555">
    <property type="entry name" value="N6_N4_Mtase"/>
    <property type="match status" value="2"/>
</dbReference>
<feature type="domain" description="DNA methylase N-4/N-6" evidence="9">
    <location>
        <begin position="218"/>
        <end position="428"/>
    </location>
</feature>
<dbReference type="GO" id="GO:0008170">
    <property type="term" value="F:N-methyltransferase activity"/>
    <property type="evidence" value="ECO:0007669"/>
    <property type="project" value="InterPro"/>
</dbReference>
<dbReference type="InterPro" id="IPR029063">
    <property type="entry name" value="SAM-dependent_MTases_sf"/>
</dbReference>
<evidence type="ECO:0000259" key="9">
    <source>
        <dbReference type="Pfam" id="PF01555"/>
    </source>
</evidence>
<dbReference type="GO" id="GO:0003677">
    <property type="term" value="F:DNA binding"/>
    <property type="evidence" value="ECO:0007669"/>
    <property type="project" value="UniProtKB-KW"/>
</dbReference>
<dbReference type="OrthoDB" id="9773571at2"/>
<keyword evidence="3" id="KW-0808">Transferase</keyword>
<dbReference type="EMBL" id="CVTD020000026">
    <property type="protein sequence ID" value="CRZ35553.1"/>
    <property type="molecule type" value="Genomic_DNA"/>
</dbReference>
<sequence length="447" mass="52029">MQTIIINACYEKIKKTLHDSYDLLSDEGCLFAIVRTEYDNNYNVVHDFFQVINEAINIGYDYINTIVYPSSFYQNTFIIDNVKYIVWLAKNRKKMKFNKDAIREKHIWKDIEWGKREKNYNPKGKDPGNVWIPTEDDGHANITNHIILDDEGVIKRILDMSDCGSDFILINEPTVYNNTPPSLDNAHQTDTNLTINDLFSRVYFKSSENMDDIEDETIKVVVTSPPYWNLKNYFKEGQIGQESYDLYLERIKKVWSQCYKKLTPDGSLWININIRMHNSKVILIPYDIIKICKEIGFYYKGILIWHKSSGIPTNDKNLVDRHEYILAFTKNYDVNLNCDIMSSFSDYKNDIINGKAFWNINRKAGSIGKKYIHPAIYPNELVTRIVKMASNPGDIILDPFLGSGTSLIASVQLGRNFIGYEYYEGFQPLMESRFKVEIPNTKVDYII</sequence>
<dbReference type="InterPro" id="IPR001091">
    <property type="entry name" value="RM_Methyltransferase"/>
</dbReference>
<evidence type="ECO:0000256" key="2">
    <source>
        <dbReference type="ARBA" id="ARBA00022603"/>
    </source>
</evidence>
<evidence type="ECO:0000256" key="8">
    <source>
        <dbReference type="RuleBase" id="RU362026"/>
    </source>
</evidence>
<keyword evidence="5" id="KW-0680">Restriction system</keyword>
<reference evidence="10 11" key="1">
    <citation type="submission" date="2015-06" db="EMBL/GenBank/DDBJ databases">
        <authorList>
            <person name="Wibberg Daniel"/>
        </authorList>
    </citation>
    <scope>NUCLEOTIDE SEQUENCE [LARGE SCALE GENOMIC DNA]</scope>
    <source>
        <strain evidence="10 11">T3/55T</strain>
    </source>
</reference>
<comment type="similarity">
    <text evidence="1">Belongs to the N(4)/N(6)-methyltransferase family. N(4) subfamily.</text>
</comment>
<evidence type="ECO:0000256" key="1">
    <source>
        <dbReference type="ARBA" id="ARBA00010203"/>
    </source>
</evidence>
<dbReference type="EC" id="2.1.1.-" evidence="8"/>